<dbReference type="InterPro" id="IPR018891">
    <property type="entry name" value="AIPR_C"/>
</dbReference>
<comment type="caution">
    <text evidence="2">The sequence shown here is derived from an EMBL/GenBank/DDBJ whole genome shotgun (WGS) entry which is preliminary data.</text>
</comment>
<proteinExistence type="predicted"/>
<dbReference type="PATRIC" id="fig|1008453.3.peg.166"/>
<name>F9HKY5_STRMT</name>
<accession>F9HKY5</accession>
<dbReference type="Pfam" id="PF10592">
    <property type="entry name" value="AIPR"/>
    <property type="match status" value="1"/>
</dbReference>
<organism evidence="2 3">
    <name type="scientific">Streptococcus mitis SK1080</name>
    <dbReference type="NCBI Taxonomy" id="1008453"/>
    <lineage>
        <taxon>Bacteria</taxon>
        <taxon>Bacillati</taxon>
        <taxon>Bacillota</taxon>
        <taxon>Bacilli</taxon>
        <taxon>Lactobacillales</taxon>
        <taxon>Streptococcaceae</taxon>
        <taxon>Streptococcus</taxon>
        <taxon>Streptococcus mitis group</taxon>
    </lineage>
</organism>
<evidence type="ECO:0000259" key="1">
    <source>
        <dbReference type="Pfam" id="PF10592"/>
    </source>
</evidence>
<dbReference type="Proteomes" id="UP000004568">
    <property type="component" value="Unassembled WGS sequence"/>
</dbReference>
<dbReference type="RefSeq" id="WP_000071658.1">
    <property type="nucleotide sequence ID" value="NZ_AFQV01000006.1"/>
</dbReference>
<evidence type="ECO:0000313" key="2">
    <source>
        <dbReference type="EMBL" id="EGP70159.1"/>
    </source>
</evidence>
<dbReference type="OrthoDB" id="9806213at2"/>
<dbReference type="AlphaFoldDB" id="F9HKY5"/>
<feature type="domain" description="Abortive phage infection protein C-terminal" evidence="1">
    <location>
        <begin position="254"/>
        <end position="497"/>
    </location>
</feature>
<sequence>MSNSLILLDEYLSKQNVKNGSDADQFEFLMLSEILKHYGLSESEIKSGIVDGSDDGGIDAFYTFVNGILIQEDLQNLVKNYAKIEVHIFTSKYSDTFILHPLESIDSSISELFDLSIEPNNLTSKFNNKLIKQREIFHRVFRSLIMDCKLDVYYYYFSRGDTNEVLSENHNILKKSQKIKSQTEKLLSVIEKCEFKFLGADELLRICTTKVNDASDLTISSSFQEDEHFVTTVNIKDFYDFITDSEGKLKQYFFDRNVRNFLGNNKTNQDILESLNDNSQGIDFWLLNNGITIIVSDVRNKTNKLLILKDVQIVNGLQTSYNIHRYVTENGLDNIKSERRSVIVKIIKTNNENVKEKITKSTNNQTAISLYSLIHSNDTVQKDIEEILSIYQIKYNRKSNQLVDEYDDEKTVTPLILAKAYCCLVLKLPHRAYKLDESTLADNYFRFYNNGISINLWPRIIKIYQDAQDYLNDKSLIRYSRKNIEILTPIFSVLAFALYLGKFGFGHGEISNFDLDNLSKLDFECISETLEEFLRENSYNIWNLRSRSTVDKFLIYFATKYDVNGVGAFTQKKDVFLLNDIPNKIFKKIKKEYNSIEQTYSGMNIEIAKKVRCSAYTVYKAIEIIRNEDRN</sequence>
<evidence type="ECO:0000313" key="3">
    <source>
        <dbReference type="Proteomes" id="UP000004568"/>
    </source>
</evidence>
<gene>
    <name evidence="2" type="ORF">HMPREF9957_1441</name>
</gene>
<reference evidence="2 3" key="1">
    <citation type="submission" date="2011-05" db="EMBL/GenBank/DDBJ databases">
        <authorList>
            <person name="Durkin A.S."/>
            <person name="Radune D."/>
            <person name="Hostetler J."/>
            <person name="Torralba M."/>
            <person name="Gillis M."/>
            <person name="Methe B."/>
            <person name="Sutton G."/>
            <person name="Nelson K.E."/>
        </authorList>
    </citation>
    <scope>NUCLEOTIDE SEQUENCE [LARGE SCALE GENOMIC DNA]</scope>
    <source>
        <strain evidence="2 3">SK1080</strain>
    </source>
</reference>
<protein>
    <submittedName>
        <fullName evidence="2">AIPR protein</fullName>
    </submittedName>
</protein>
<dbReference type="EMBL" id="AFQV01000006">
    <property type="protein sequence ID" value="EGP70159.1"/>
    <property type="molecule type" value="Genomic_DNA"/>
</dbReference>
<dbReference type="eggNOG" id="COG2159">
    <property type="taxonomic scope" value="Bacteria"/>
</dbReference>